<comment type="caution">
    <text evidence="1">The sequence shown here is derived from an EMBL/GenBank/DDBJ whole genome shotgun (WGS) entry which is preliminary data.</text>
</comment>
<proteinExistence type="predicted"/>
<name>X1LTU2_9ZZZZ</name>
<dbReference type="AlphaFoldDB" id="X1LTU2"/>
<organism evidence="1">
    <name type="scientific">marine sediment metagenome</name>
    <dbReference type="NCBI Taxonomy" id="412755"/>
    <lineage>
        <taxon>unclassified sequences</taxon>
        <taxon>metagenomes</taxon>
        <taxon>ecological metagenomes</taxon>
    </lineage>
</organism>
<gene>
    <name evidence="1" type="ORF">S06H3_14863</name>
</gene>
<reference evidence="1" key="1">
    <citation type="journal article" date="2014" name="Front. Microbiol.">
        <title>High frequency of phylogenetically diverse reductive dehalogenase-homologous genes in deep subseafloor sedimentary metagenomes.</title>
        <authorList>
            <person name="Kawai M."/>
            <person name="Futagami T."/>
            <person name="Toyoda A."/>
            <person name="Takaki Y."/>
            <person name="Nishi S."/>
            <person name="Hori S."/>
            <person name="Arai W."/>
            <person name="Tsubouchi T."/>
            <person name="Morono Y."/>
            <person name="Uchiyama I."/>
            <person name="Ito T."/>
            <person name="Fujiyama A."/>
            <person name="Inagaki F."/>
            <person name="Takami H."/>
        </authorList>
    </citation>
    <scope>NUCLEOTIDE SEQUENCE</scope>
    <source>
        <strain evidence="1">Expedition CK06-06</strain>
    </source>
</reference>
<dbReference type="SUPFAM" id="SSF56059">
    <property type="entry name" value="Glutathione synthetase ATP-binding domain-like"/>
    <property type="match status" value="1"/>
</dbReference>
<sequence length="95" mass="10498">MYEGKEITSAFYVTGKGVLLGHITMERELSGGYTHLCTVVPDYDEQVEALILKIMEPLELRCSYNIQSIVTGTGDIVPFEINGRVSGTNSIRSQL</sequence>
<feature type="non-terminal residue" evidence="1">
    <location>
        <position position="95"/>
    </location>
</feature>
<dbReference type="EMBL" id="BARV01007285">
    <property type="protein sequence ID" value="GAI05835.1"/>
    <property type="molecule type" value="Genomic_DNA"/>
</dbReference>
<evidence type="ECO:0000313" key="1">
    <source>
        <dbReference type="EMBL" id="GAI05835.1"/>
    </source>
</evidence>
<protein>
    <submittedName>
        <fullName evidence="1">Uncharacterized protein</fullName>
    </submittedName>
</protein>
<dbReference type="Gene3D" id="3.30.470.20">
    <property type="entry name" value="ATP-grasp fold, B domain"/>
    <property type="match status" value="1"/>
</dbReference>
<accession>X1LTU2</accession>